<dbReference type="InterPro" id="IPR035595">
    <property type="entry name" value="UDP_glycos_trans_CS"/>
</dbReference>
<evidence type="ECO:0000256" key="10">
    <source>
        <dbReference type="ARBA" id="ARBA00047475"/>
    </source>
</evidence>
<dbReference type="Pfam" id="PF00201">
    <property type="entry name" value="UDPGT"/>
    <property type="match status" value="1"/>
</dbReference>
<evidence type="ECO:0000256" key="3">
    <source>
        <dbReference type="ARBA" id="ARBA00022676"/>
    </source>
</evidence>
<comment type="catalytic activity">
    <reaction evidence="10 12">
        <text>glucuronate acceptor + UDP-alpha-D-glucuronate = acceptor beta-D-glucuronoside + UDP + H(+)</text>
        <dbReference type="Rhea" id="RHEA:21032"/>
        <dbReference type="ChEBI" id="CHEBI:15378"/>
        <dbReference type="ChEBI" id="CHEBI:58052"/>
        <dbReference type="ChEBI" id="CHEBI:58223"/>
        <dbReference type="ChEBI" id="CHEBI:132367"/>
        <dbReference type="ChEBI" id="CHEBI:132368"/>
        <dbReference type="EC" id="2.4.1.17"/>
    </reaction>
</comment>
<dbReference type="GO" id="GO:0015020">
    <property type="term" value="F:glucuronosyltransferase activity"/>
    <property type="evidence" value="ECO:0007669"/>
    <property type="project" value="UniProtKB-EC"/>
</dbReference>
<keyword evidence="9" id="KW-0325">Glycoprotein</keyword>
<evidence type="ECO:0000313" key="14">
    <source>
        <dbReference type="WBParaSite" id="PSAMB.scaffold2886size20728.g19503.t1"/>
    </source>
</evidence>
<dbReference type="Gene3D" id="3.40.50.2000">
    <property type="entry name" value="Glycogen Phosphorylase B"/>
    <property type="match status" value="2"/>
</dbReference>
<evidence type="ECO:0000256" key="6">
    <source>
        <dbReference type="ARBA" id="ARBA00022729"/>
    </source>
</evidence>
<keyword evidence="5 12" id="KW-0812">Transmembrane</keyword>
<dbReference type="WBParaSite" id="PSAMB.scaffold2886size20728.g19503.t1">
    <property type="protein sequence ID" value="PSAMB.scaffold2886size20728.g19503.t1"/>
    <property type="gene ID" value="PSAMB.scaffold2886size20728.g19503"/>
</dbReference>
<dbReference type="PROSITE" id="PS00375">
    <property type="entry name" value="UDPGT"/>
    <property type="match status" value="1"/>
</dbReference>
<keyword evidence="13" id="KW-1185">Reference proteome</keyword>
<sequence length="497" mass="56615">MKLIFLISALVSSIDASKILFVGFSNSKSHLGSMLPLAQALAKRGHDVTMYVEALRDLGELGGGVKHHYIKLQNTQDLSNNIFMDIVWNQEFLPEQMVPPYTMGSDALAEAVEQDSFWQIANQTWDLIVSDEVFTPTGWGLGMLHKKRDGTPHAAFSTTDTLQTLTTMLALSRHPTNAPSYYTPHHPFAWHTKYFMDRVSSVRHAAVEYISVGIIAEWVSRGAIELMGYSDFSWSKYYQDVSMVLIDYPDRFAWPVTQGSDTVYTGSFCRGSKPLPDDLERFVSDPASKGTIYLAFGSVVQWDFAPRRIVNAFVEAVNHLTDYRIIWSYKGKSLNVKSHVRLMEWAPQNDLLNHPKTKLFISHGGLKSVKEAICSETPVVYMPFFAEQTKSALVAKQLGFAEYLNKMTFGAQEVIDQSTKVLNDEQYQKNIIQIKSLFIDRIMDQLDEGVFWTEKVIRYRERPVFFRRAGMLLYWCQLLYLDAFALLLCALYLFSGK</sequence>
<keyword evidence="3 11" id="KW-0328">Glycosyltransferase</keyword>
<keyword evidence="4 11" id="KW-0808">Transferase</keyword>
<comment type="similarity">
    <text evidence="2 11">Belongs to the UDP-glycosyltransferase family.</text>
</comment>
<dbReference type="GO" id="GO:0016020">
    <property type="term" value="C:membrane"/>
    <property type="evidence" value="ECO:0007669"/>
    <property type="project" value="UniProtKB-SubCell"/>
</dbReference>
<evidence type="ECO:0000256" key="4">
    <source>
        <dbReference type="ARBA" id="ARBA00022679"/>
    </source>
</evidence>
<dbReference type="InterPro" id="IPR002213">
    <property type="entry name" value="UDP_glucos_trans"/>
</dbReference>
<feature type="transmembrane region" description="Helical" evidence="12">
    <location>
        <begin position="472"/>
        <end position="494"/>
    </location>
</feature>
<accession>A0A914W260</accession>
<evidence type="ECO:0000256" key="11">
    <source>
        <dbReference type="RuleBase" id="RU003718"/>
    </source>
</evidence>
<dbReference type="SUPFAM" id="SSF53756">
    <property type="entry name" value="UDP-Glycosyltransferase/glycogen phosphorylase"/>
    <property type="match status" value="1"/>
</dbReference>
<dbReference type="InterPro" id="IPR050271">
    <property type="entry name" value="UDP-glycosyltransferase"/>
</dbReference>
<keyword evidence="7 12" id="KW-1133">Transmembrane helix</keyword>
<evidence type="ECO:0000256" key="12">
    <source>
        <dbReference type="RuleBase" id="RU362059"/>
    </source>
</evidence>
<proteinExistence type="inferred from homology"/>
<dbReference type="PANTHER" id="PTHR48043:SF119">
    <property type="entry name" value="UDP-GLUCURONOSYLTRANSFERASE"/>
    <property type="match status" value="1"/>
</dbReference>
<dbReference type="AlphaFoldDB" id="A0A914W260"/>
<name>A0A914W260_9BILA</name>
<feature type="signal peptide" evidence="12">
    <location>
        <begin position="1"/>
        <end position="16"/>
    </location>
</feature>
<organism evidence="13 14">
    <name type="scientific">Plectus sambesii</name>
    <dbReference type="NCBI Taxonomy" id="2011161"/>
    <lineage>
        <taxon>Eukaryota</taxon>
        <taxon>Metazoa</taxon>
        <taxon>Ecdysozoa</taxon>
        <taxon>Nematoda</taxon>
        <taxon>Chromadorea</taxon>
        <taxon>Plectida</taxon>
        <taxon>Plectina</taxon>
        <taxon>Plectoidea</taxon>
        <taxon>Plectidae</taxon>
        <taxon>Plectus</taxon>
    </lineage>
</organism>
<dbReference type="FunFam" id="3.40.50.2000:FF:000118">
    <property type="entry name" value="UDP-glucuronosyltransferase"/>
    <property type="match status" value="1"/>
</dbReference>
<dbReference type="Proteomes" id="UP000887566">
    <property type="component" value="Unplaced"/>
</dbReference>
<evidence type="ECO:0000256" key="2">
    <source>
        <dbReference type="ARBA" id="ARBA00009995"/>
    </source>
</evidence>
<evidence type="ECO:0000313" key="13">
    <source>
        <dbReference type="Proteomes" id="UP000887566"/>
    </source>
</evidence>
<dbReference type="CDD" id="cd03784">
    <property type="entry name" value="GT1_Gtf-like"/>
    <property type="match status" value="1"/>
</dbReference>
<comment type="subcellular location">
    <subcellularLocation>
        <location evidence="1 12">Membrane</location>
        <topology evidence="1 12">Single-pass membrane protein</topology>
    </subcellularLocation>
</comment>
<evidence type="ECO:0000256" key="9">
    <source>
        <dbReference type="ARBA" id="ARBA00023180"/>
    </source>
</evidence>
<dbReference type="EC" id="2.4.1.17" evidence="12"/>
<keyword evidence="6 12" id="KW-0732">Signal</keyword>
<evidence type="ECO:0000256" key="7">
    <source>
        <dbReference type="ARBA" id="ARBA00022989"/>
    </source>
</evidence>
<keyword evidence="8 12" id="KW-0472">Membrane</keyword>
<evidence type="ECO:0000256" key="1">
    <source>
        <dbReference type="ARBA" id="ARBA00004167"/>
    </source>
</evidence>
<evidence type="ECO:0000256" key="5">
    <source>
        <dbReference type="ARBA" id="ARBA00022692"/>
    </source>
</evidence>
<dbReference type="PANTHER" id="PTHR48043">
    <property type="entry name" value="EG:EG0003.4 PROTEIN-RELATED"/>
    <property type="match status" value="1"/>
</dbReference>
<evidence type="ECO:0000256" key="8">
    <source>
        <dbReference type="ARBA" id="ARBA00023136"/>
    </source>
</evidence>
<feature type="chain" id="PRO_5038154834" description="UDP-glucuronosyltransferase" evidence="12">
    <location>
        <begin position="17"/>
        <end position="497"/>
    </location>
</feature>
<protein>
    <recommendedName>
        <fullName evidence="12">UDP-glucuronosyltransferase</fullName>
        <ecNumber evidence="12">2.4.1.17</ecNumber>
    </recommendedName>
</protein>
<reference evidence="14" key="1">
    <citation type="submission" date="2022-11" db="UniProtKB">
        <authorList>
            <consortium name="WormBaseParasite"/>
        </authorList>
    </citation>
    <scope>IDENTIFICATION</scope>
</reference>